<dbReference type="AlphaFoldDB" id="A0A423SN43"/>
<dbReference type="EMBL" id="QCYY01003066">
    <property type="protein sequence ID" value="ROT65612.1"/>
    <property type="molecule type" value="Genomic_DNA"/>
</dbReference>
<evidence type="ECO:0000313" key="3">
    <source>
        <dbReference type="EMBL" id="ROT65612.1"/>
    </source>
</evidence>
<evidence type="ECO:0000256" key="1">
    <source>
        <dbReference type="SAM" id="MobiDB-lite"/>
    </source>
</evidence>
<keyword evidence="2" id="KW-0732">Signal</keyword>
<sequence length="571" mass="61449">MRVAAFLVVVAAVAVADDSEELEDVLFSAPTTRGLVDSLINGGIVEGHIGISTGHGSHGHHPGHGHYPGGHYPGGHYPGGHYPGGHYPGGHYPGGHPPGGHYPSQGGHYPSQGGQGVCKVWCRGPNNKRYCCGRDVSQGQGNYPVVRSGSCPAVRASCPPTHLGGSQPNACAHDGQCLSPADKCCFDVCLGHQNCSSFSTPFSLNNLPFLIIHPPHLLVTLSPFPCCSRPPDLSLRRRLLHGAHVPPAAAGGTRESTQALDMGDFPKLFPHAITYEPFTYITGRSLRGFRSQVRAKGRVHQRVMTRVGNSSSLPNCTPVVPSFYSVLLVHLLTFSNGVIQGHSPKTMMETISGAHRVWRGADTDEAITQTELLNLRTAYDGVVLTGGRQSSETFPYLHAESKLHCVVLVKCYSETPVRRSRQPTSRFLEAQKQAAAMPVLFLSGPLYPAPEVPFPPHPPPLHTPLPHPPHPFTPLCPPTPPLHTPLPTHHPSHPLCPTHPSFTPPIPSSWLRGKALDPTECLRGVPEAAASPNTGNPNRFQPRKFGAESEDKMRNESANTHTLHESFILSV</sequence>
<reference evidence="3 4" key="2">
    <citation type="submission" date="2019-01" db="EMBL/GenBank/DDBJ databases">
        <title>The decoding of complex shrimp genome reveals the adaptation for benthos swimmer, frequently molting mechanism and breeding impact on genome.</title>
        <authorList>
            <person name="Sun Y."/>
            <person name="Gao Y."/>
            <person name="Yu Y."/>
        </authorList>
    </citation>
    <scope>NUCLEOTIDE SEQUENCE [LARGE SCALE GENOMIC DNA]</scope>
    <source>
        <tissue evidence="3">Muscle</tissue>
    </source>
</reference>
<evidence type="ECO:0000256" key="2">
    <source>
        <dbReference type="SAM" id="SignalP"/>
    </source>
</evidence>
<protein>
    <submittedName>
        <fullName evidence="3">Crustin Pm5</fullName>
    </submittedName>
</protein>
<feature type="region of interest" description="Disordered" evidence="1">
    <location>
        <begin position="525"/>
        <end position="571"/>
    </location>
</feature>
<feature type="compositionally biased region" description="Basic and acidic residues" evidence="1">
    <location>
        <begin position="545"/>
        <end position="555"/>
    </location>
</feature>
<feature type="signal peptide" evidence="2">
    <location>
        <begin position="1"/>
        <end position="16"/>
    </location>
</feature>
<feature type="chain" id="PRO_5019506335" evidence="2">
    <location>
        <begin position="17"/>
        <end position="571"/>
    </location>
</feature>
<feature type="compositionally biased region" description="Low complexity" evidence="1">
    <location>
        <begin position="99"/>
        <end position="108"/>
    </location>
</feature>
<dbReference type="OrthoDB" id="6370971at2759"/>
<gene>
    <name evidence="3" type="ORF">C7M84_016415</name>
</gene>
<evidence type="ECO:0000313" key="4">
    <source>
        <dbReference type="Proteomes" id="UP000283509"/>
    </source>
</evidence>
<feature type="region of interest" description="Disordered" evidence="1">
    <location>
        <begin position="88"/>
        <end position="108"/>
    </location>
</feature>
<accession>A0A423SN43</accession>
<reference evidence="3 4" key="1">
    <citation type="submission" date="2018-04" db="EMBL/GenBank/DDBJ databases">
        <authorList>
            <person name="Zhang X."/>
            <person name="Yuan J."/>
            <person name="Li F."/>
            <person name="Xiang J."/>
        </authorList>
    </citation>
    <scope>NUCLEOTIDE SEQUENCE [LARGE SCALE GENOMIC DNA]</scope>
    <source>
        <tissue evidence="3">Muscle</tissue>
    </source>
</reference>
<dbReference type="Proteomes" id="UP000283509">
    <property type="component" value="Unassembled WGS sequence"/>
</dbReference>
<comment type="caution">
    <text evidence="3">The sequence shown here is derived from an EMBL/GenBank/DDBJ whole genome shotgun (WGS) entry which is preliminary data.</text>
</comment>
<organism evidence="3 4">
    <name type="scientific">Penaeus vannamei</name>
    <name type="common">Whiteleg shrimp</name>
    <name type="synonym">Litopenaeus vannamei</name>
    <dbReference type="NCBI Taxonomy" id="6689"/>
    <lineage>
        <taxon>Eukaryota</taxon>
        <taxon>Metazoa</taxon>
        <taxon>Ecdysozoa</taxon>
        <taxon>Arthropoda</taxon>
        <taxon>Crustacea</taxon>
        <taxon>Multicrustacea</taxon>
        <taxon>Malacostraca</taxon>
        <taxon>Eumalacostraca</taxon>
        <taxon>Eucarida</taxon>
        <taxon>Decapoda</taxon>
        <taxon>Dendrobranchiata</taxon>
        <taxon>Penaeoidea</taxon>
        <taxon>Penaeidae</taxon>
        <taxon>Penaeus</taxon>
    </lineage>
</organism>
<proteinExistence type="predicted"/>
<name>A0A423SN43_PENVA</name>
<keyword evidence="4" id="KW-1185">Reference proteome</keyword>